<name>A0A7J6V2X7_THATH</name>
<comment type="caution">
    <text evidence="2">The sequence shown here is derived from an EMBL/GenBank/DDBJ whole genome shotgun (WGS) entry which is preliminary data.</text>
</comment>
<proteinExistence type="predicted"/>
<dbReference type="AlphaFoldDB" id="A0A7J6V2X7"/>
<gene>
    <name evidence="2" type="ORF">FRX31_031945</name>
</gene>
<organism evidence="2 3">
    <name type="scientific">Thalictrum thalictroides</name>
    <name type="common">Rue-anemone</name>
    <name type="synonym">Anemone thalictroides</name>
    <dbReference type="NCBI Taxonomy" id="46969"/>
    <lineage>
        <taxon>Eukaryota</taxon>
        <taxon>Viridiplantae</taxon>
        <taxon>Streptophyta</taxon>
        <taxon>Embryophyta</taxon>
        <taxon>Tracheophyta</taxon>
        <taxon>Spermatophyta</taxon>
        <taxon>Magnoliopsida</taxon>
        <taxon>Ranunculales</taxon>
        <taxon>Ranunculaceae</taxon>
        <taxon>Thalictroideae</taxon>
        <taxon>Thalictrum</taxon>
    </lineage>
</organism>
<accession>A0A7J6V2X7</accession>
<dbReference type="EMBL" id="JABWDY010040026">
    <property type="protein sequence ID" value="KAF5178475.1"/>
    <property type="molecule type" value="Genomic_DNA"/>
</dbReference>
<sequence length="423" mass="47315">MSQVDTPSLREKDTSGIPNISCVTKRKSTKSKVDSQRRKKKSRQLVDNTSSVGYVASQEADDDNITEEEIELLNPNHWYNTDRTVYEFINVDQAYKDNQYKLYHSGMGLVREAYLSTKDKTRGTDIHIVKLLRDDFSMMVLLQFANCLKLLYDFTKRTAALRTILSKAINSNPNQAHSAAVASDFVKCFLCAFLTLQRSPPAVSNLSAGHLESPAGQKKFSTKIHRVLLVLSEIITQMQIGPQDSKVPQGYKEDMGAVNDVSTSVAENLCVKCGINLKSVADMEFLKAVHDVASSTKTAETQLRMFVDYRLKSFQNKFETGGFVKRYKIGGISAELMHSVEAGMHQLMTDVKKENLLLVDLIGSVYKSFAPGTAVLRRGRACNDGRKILVKELNIGIRSFISFLCGNEQDLIHDFSQYHQVAG</sequence>
<evidence type="ECO:0000256" key="1">
    <source>
        <dbReference type="SAM" id="MobiDB-lite"/>
    </source>
</evidence>
<evidence type="ECO:0000313" key="3">
    <source>
        <dbReference type="Proteomes" id="UP000554482"/>
    </source>
</evidence>
<dbReference type="Proteomes" id="UP000554482">
    <property type="component" value="Unassembled WGS sequence"/>
</dbReference>
<reference evidence="2 3" key="1">
    <citation type="submission" date="2020-06" db="EMBL/GenBank/DDBJ databases">
        <title>Transcriptomic and genomic resources for Thalictrum thalictroides and T. hernandezii: Facilitating candidate gene discovery in an emerging model plant lineage.</title>
        <authorList>
            <person name="Arias T."/>
            <person name="Riano-Pachon D.M."/>
            <person name="Di Stilio V.S."/>
        </authorList>
    </citation>
    <scope>NUCLEOTIDE SEQUENCE [LARGE SCALE GENOMIC DNA]</scope>
    <source>
        <strain evidence="3">cv. WT478/WT964</strain>
        <tissue evidence="2">Leaves</tissue>
    </source>
</reference>
<evidence type="ECO:0000313" key="2">
    <source>
        <dbReference type="EMBL" id="KAF5178475.1"/>
    </source>
</evidence>
<keyword evidence="3" id="KW-1185">Reference proteome</keyword>
<feature type="region of interest" description="Disordered" evidence="1">
    <location>
        <begin position="1"/>
        <end position="44"/>
    </location>
</feature>
<protein>
    <submittedName>
        <fullName evidence="2">Uncharacterized protein</fullName>
    </submittedName>
</protein>